<accession>A0A426V6A5</accession>
<keyword evidence="2" id="KW-1185">Reference proteome</keyword>
<gene>
    <name evidence="1" type="ORF">EIP75_20455</name>
</gene>
<evidence type="ECO:0008006" key="3">
    <source>
        <dbReference type="Google" id="ProtNLM"/>
    </source>
</evidence>
<evidence type="ECO:0000313" key="2">
    <source>
        <dbReference type="Proteomes" id="UP000269265"/>
    </source>
</evidence>
<reference evidence="1 2" key="1">
    <citation type="submission" date="2018-12" db="EMBL/GenBank/DDBJ databases">
        <title>The whole draft genome of Aquabacterium sp. SJQ9.</title>
        <authorList>
            <person name="Sun L."/>
            <person name="Gao X."/>
            <person name="Chen W."/>
            <person name="Huang K."/>
        </authorList>
    </citation>
    <scope>NUCLEOTIDE SEQUENCE [LARGE SCALE GENOMIC DNA]</scope>
    <source>
        <strain evidence="1 2">SJQ9</strain>
    </source>
</reference>
<dbReference type="OrthoDB" id="9154539at2"/>
<dbReference type="RefSeq" id="WP_125245050.1">
    <property type="nucleotide sequence ID" value="NZ_RSED01000022.1"/>
</dbReference>
<sequence length="59" mass="6448">MKVLSKQEISQVSGGESLIDAIHRAEWNSYGVPLANAAIFAYNLFATTKVAYLKPIPKP</sequence>
<organism evidence="1 2">
    <name type="scientific">Aquabacterium soli</name>
    <dbReference type="NCBI Taxonomy" id="2493092"/>
    <lineage>
        <taxon>Bacteria</taxon>
        <taxon>Pseudomonadati</taxon>
        <taxon>Pseudomonadota</taxon>
        <taxon>Betaproteobacteria</taxon>
        <taxon>Burkholderiales</taxon>
        <taxon>Aquabacterium</taxon>
    </lineage>
</organism>
<proteinExistence type="predicted"/>
<protein>
    <recommendedName>
        <fullName evidence="3">Bacteriocin</fullName>
    </recommendedName>
</protein>
<dbReference type="Proteomes" id="UP000269265">
    <property type="component" value="Unassembled WGS sequence"/>
</dbReference>
<evidence type="ECO:0000313" key="1">
    <source>
        <dbReference type="EMBL" id="RRS02443.1"/>
    </source>
</evidence>
<comment type="caution">
    <text evidence="1">The sequence shown here is derived from an EMBL/GenBank/DDBJ whole genome shotgun (WGS) entry which is preliminary data.</text>
</comment>
<name>A0A426V6A5_9BURK</name>
<dbReference type="AlphaFoldDB" id="A0A426V6A5"/>
<dbReference type="EMBL" id="RSED01000022">
    <property type="protein sequence ID" value="RRS02443.1"/>
    <property type="molecule type" value="Genomic_DNA"/>
</dbReference>